<dbReference type="Proteomes" id="UP000198565">
    <property type="component" value="Unassembled WGS sequence"/>
</dbReference>
<reference evidence="2" key="1">
    <citation type="submission" date="2016-10" db="EMBL/GenBank/DDBJ databases">
        <authorList>
            <person name="Varghese N."/>
            <person name="Submissions S."/>
        </authorList>
    </citation>
    <scope>NUCLEOTIDE SEQUENCE [LARGE SCALE GENOMIC DNA]</scope>
    <source>
        <strain evidence="2">CGMCC 1.4250</strain>
    </source>
</reference>
<name>A0A1I4LH48_9BACI</name>
<organism evidence="1 2">
    <name type="scientific">Gracilibacillus orientalis</name>
    <dbReference type="NCBI Taxonomy" id="334253"/>
    <lineage>
        <taxon>Bacteria</taxon>
        <taxon>Bacillati</taxon>
        <taxon>Bacillota</taxon>
        <taxon>Bacilli</taxon>
        <taxon>Bacillales</taxon>
        <taxon>Bacillaceae</taxon>
        <taxon>Gracilibacillus</taxon>
    </lineage>
</organism>
<evidence type="ECO:0000313" key="1">
    <source>
        <dbReference type="EMBL" id="SFL90345.1"/>
    </source>
</evidence>
<dbReference type="RefSeq" id="WP_091483589.1">
    <property type="nucleotide sequence ID" value="NZ_FOTR01000005.1"/>
</dbReference>
<accession>A0A1I4LH48</accession>
<dbReference type="EMBL" id="FOTR01000005">
    <property type="protein sequence ID" value="SFL90345.1"/>
    <property type="molecule type" value="Genomic_DNA"/>
</dbReference>
<proteinExistence type="predicted"/>
<protein>
    <submittedName>
        <fullName evidence="1">Uncharacterized protein</fullName>
    </submittedName>
</protein>
<gene>
    <name evidence="1" type="ORF">SAMN04487943_10518</name>
</gene>
<keyword evidence="2" id="KW-1185">Reference proteome</keyword>
<sequence length="100" mass="11808">MEKHNITKVSLYSYLRRYWQRGKTPNALIADYSNSGGKGKPKVAKKKMGGTSKFSEFESKVVVDEKIKRVFRITLRKYYFNQNKNSIPFAHKMMVREFFC</sequence>
<dbReference type="AlphaFoldDB" id="A0A1I4LH48"/>
<dbReference type="OrthoDB" id="501284at2"/>
<evidence type="ECO:0000313" key="2">
    <source>
        <dbReference type="Proteomes" id="UP000198565"/>
    </source>
</evidence>
<dbReference type="STRING" id="334253.SAMN04487943_10518"/>